<keyword evidence="2" id="KW-0732">Signal</keyword>
<evidence type="ECO:0000313" key="4">
    <source>
        <dbReference type="Proteomes" id="UP001596226"/>
    </source>
</evidence>
<evidence type="ECO:0000256" key="1">
    <source>
        <dbReference type="SAM" id="Phobius"/>
    </source>
</evidence>
<dbReference type="Proteomes" id="UP001596226">
    <property type="component" value="Unassembled WGS sequence"/>
</dbReference>
<gene>
    <name evidence="3" type="ORF">ACFQGL_31370</name>
</gene>
<feature type="chain" id="PRO_5045574817" evidence="2">
    <location>
        <begin position="30"/>
        <end position="521"/>
    </location>
</feature>
<keyword evidence="1" id="KW-0472">Membrane</keyword>
<name>A0ABW1HHS0_9ACTN</name>
<feature type="transmembrane region" description="Helical" evidence="1">
    <location>
        <begin position="493"/>
        <end position="512"/>
    </location>
</feature>
<evidence type="ECO:0000313" key="3">
    <source>
        <dbReference type="EMBL" id="MFC5927855.1"/>
    </source>
</evidence>
<evidence type="ECO:0000256" key="2">
    <source>
        <dbReference type="SAM" id="SignalP"/>
    </source>
</evidence>
<dbReference type="EMBL" id="JBHSQS010000043">
    <property type="protein sequence ID" value="MFC5927855.1"/>
    <property type="molecule type" value="Genomic_DNA"/>
</dbReference>
<comment type="caution">
    <text evidence="3">The sequence shown here is derived from an EMBL/GenBank/DDBJ whole genome shotgun (WGS) entry which is preliminary data.</text>
</comment>
<sequence>MLTHSTRRWLAGLGVAGAFVAASASPAAAAPAAEFDLYFQDVTVAADSAGVIRGAAVFGSEPAVLNEVTVRYDYRSLASKITLAGDVGNDCSADGDAVLVCTEHSPLVVDENFGGFPGGVVIAPTDKAATGDAGALKISLQTAGKEVANHTSQIRIAEGVDIAAGPDTTVKATPGGAFQAPLTVLNVGKTDVLGVVAFFDTDYGIRTEERFNNCYYDEDFLLACEFDGIPAGEGGTATLNYELAKDTYAPGSQFSGIWLMTPTDFEELNGVRKAAGAGATHRGTGKALALTPVPGKRGARALQTDVDPTNNQSSVTVEVTGKNGADLAAVGATFTGAKGAVVTAALGFHNNGPATLDHLRSESDVTFVDVTVPSGTTAVEVPFECAPRTGKDAEWGEAGTPGAAEYRCYPGPFAPAGEELTGEFKFRIDKVIANAAGTVKVNVPCECEGGFYADLKPANDTAKILVNAADGGNGGGQGGDGGALPITGQSTGLIAGLGALLLAAGVGGYLVAKRRRTRFVA</sequence>
<protein>
    <submittedName>
        <fullName evidence="3">LPXTG cell wall anchor domain-containing protein</fullName>
    </submittedName>
</protein>
<feature type="signal peptide" evidence="2">
    <location>
        <begin position="1"/>
        <end position="29"/>
    </location>
</feature>
<dbReference type="RefSeq" id="WP_377516277.1">
    <property type="nucleotide sequence ID" value="NZ_JBHSQS010000043.1"/>
</dbReference>
<dbReference type="NCBIfam" id="TIGR01167">
    <property type="entry name" value="LPXTG_anchor"/>
    <property type="match status" value="1"/>
</dbReference>
<keyword evidence="1" id="KW-0812">Transmembrane</keyword>
<organism evidence="3 4">
    <name type="scientific">Micromonospora vulcania</name>
    <dbReference type="NCBI Taxonomy" id="1441873"/>
    <lineage>
        <taxon>Bacteria</taxon>
        <taxon>Bacillati</taxon>
        <taxon>Actinomycetota</taxon>
        <taxon>Actinomycetes</taxon>
        <taxon>Micromonosporales</taxon>
        <taxon>Micromonosporaceae</taxon>
        <taxon>Micromonospora</taxon>
    </lineage>
</organism>
<proteinExistence type="predicted"/>
<keyword evidence="4" id="KW-1185">Reference proteome</keyword>
<dbReference type="PROSITE" id="PS51318">
    <property type="entry name" value="TAT"/>
    <property type="match status" value="1"/>
</dbReference>
<dbReference type="InterPro" id="IPR006311">
    <property type="entry name" value="TAT_signal"/>
</dbReference>
<keyword evidence="1" id="KW-1133">Transmembrane helix</keyword>
<accession>A0ABW1HHS0</accession>
<reference evidence="4" key="1">
    <citation type="journal article" date="2019" name="Int. J. Syst. Evol. Microbiol.">
        <title>The Global Catalogue of Microorganisms (GCM) 10K type strain sequencing project: providing services to taxonomists for standard genome sequencing and annotation.</title>
        <authorList>
            <consortium name="The Broad Institute Genomics Platform"/>
            <consortium name="The Broad Institute Genome Sequencing Center for Infectious Disease"/>
            <person name="Wu L."/>
            <person name="Ma J."/>
        </authorList>
    </citation>
    <scope>NUCLEOTIDE SEQUENCE [LARGE SCALE GENOMIC DNA]</scope>
    <source>
        <strain evidence="4">CGMCC 4.7144</strain>
    </source>
</reference>